<sequence length="276" mass="30742">MKFENRRAVVLGVFGLLVIIAGLSHSLYYLTGFTRGWERDIWNMLQVIAGLLMAGVGYWIFRWRNRKLTGKALILLRVVQSAVVIGGLACVVLLIAIWSTGRNSEPQKSDYLLILGARVKGETVSLSLKNRLDRGLDYLNRYPEARAVLSGGQGPGEDLSEAEAMKRYLVARGIPESRLILEARSTDTAENMRFSKVALKQLGVDPATASITVVTNDFHMLRAKMLAKRAGLQVTGYSSRTPEYTIPKAYTRELAAYINSFLFDRQLENKLEGNPS</sequence>
<protein>
    <submittedName>
        <fullName evidence="1">YdcF family protein</fullName>
    </submittedName>
</protein>
<evidence type="ECO:0000313" key="2">
    <source>
        <dbReference type="Proteomes" id="UP001631969"/>
    </source>
</evidence>
<name>A0ACC7P3Z9_9BACL</name>
<organism evidence="1 2">
    <name type="scientific">Paenibacillus mesotrionivorans</name>
    <dbReference type="NCBI Taxonomy" id="3160968"/>
    <lineage>
        <taxon>Bacteria</taxon>
        <taxon>Bacillati</taxon>
        <taxon>Bacillota</taxon>
        <taxon>Bacilli</taxon>
        <taxon>Bacillales</taxon>
        <taxon>Paenibacillaceae</taxon>
        <taxon>Paenibacillus</taxon>
    </lineage>
</organism>
<reference evidence="1" key="1">
    <citation type="submission" date="2024-12" db="EMBL/GenBank/DDBJ databases">
        <authorList>
            <person name="Wu N."/>
        </authorList>
    </citation>
    <scope>NUCLEOTIDE SEQUENCE</scope>
    <source>
        <strain evidence="1">P15</strain>
    </source>
</reference>
<keyword evidence="2" id="KW-1185">Reference proteome</keyword>
<proteinExistence type="predicted"/>
<accession>A0ACC7P3Z9</accession>
<gene>
    <name evidence="1" type="ORF">ACI1P1_22890</name>
</gene>
<dbReference type="EMBL" id="JBJURJ010000017">
    <property type="protein sequence ID" value="MFM9331145.1"/>
    <property type="molecule type" value="Genomic_DNA"/>
</dbReference>
<comment type="caution">
    <text evidence="1">The sequence shown here is derived from an EMBL/GenBank/DDBJ whole genome shotgun (WGS) entry which is preliminary data.</text>
</comment>
<evidence type="ECO:0000313" key="1">
    <source>
        <dbReference type="EMBL" id="MFM9331145.1"/>
    </source>
</evidence>
<dbReference type="Proteomes" id="UP001631969">
    <property type="component" value="Unassembled WGS sequence"/>
</dbReference>